<dbReference type="HOGENOM" id="CLU_063099_4_0_1"/>
<organism evidence="3 4">
    <name type="scientific">Botryobasidium botryosum (strain FD-172 SS1)</name>
    <dbReference type="NCBI Taxonomy" id="930990"/>
    <lineage>
        <taxon>Eukaryota</taxon>
        <taxon>Fungi</taxon>
        <taxon>Dikarya</taxon>
        <taxon>Basidiomycota</taxon>
        <taxon>Agaricomycotina</taxon>
        <taxon>Agaricomycetes</taxon>
        <taxon>Cantharellales</taxon>
        <taxon>Botryobasidiaceae</taxon>
        <taxon>Botryobasidium</taxon>
    </lineage>
</organism>
<protein>
    <submittedName>
        <fullName evidence="3">Uncharacterized protein</fullName>
    </submittedName>
</protein>
<dbReference type="PANTHER" id="PTHR37487:SF2">
    <property type="entry name" value="EXPRESSED PROTEIN"/>
    <property type="match status" value="1"/>
</dbReference>
<feature type="compositionally biased region" description="Low complexity" evidence="1">
    <location>
        <begin position="155"/>
        <end position="171"/>
    </location>
</feature>
<evidence type="ECO:0000256" key="1">
    <source>
        <dbReference type="SAM" id="MobiDB-lite"/>
    </source>
</evidence>
<evidence type="ECO:0000256" key="2">
    <source>
        <dbReference type="SAM" id="SignalP"/>
    </source>
</evidence>
<dbReference type="Proteomes" id="UP000027195">
    <property type="component" value="Unassembled WGS sequence"/>
</dbReference>
<feature type="chain" id="PRO_5001645997" evidence="2">
    <location>
        <begin position="19"/>
        <end position="171"/>
    </location>
</feature>
<dbReference type="AlphaFoldDB" id="A0A067MVQ4"/>
<keyword evidence="2" id="KW-0732">Signal</keyword>
<gene>
    <name evidence="3" type="ORF">BOTBODRAFT_277221</name>
</gene>
<name>A0A067MVQ4_BOTB1</name>
<evidence type="ECO:0000313" key="3">
    <source>
        <dbReference type="EMBL" id="KDQ15947.1"/>
    </source>
</evidence>
<dbReference type="PANTHER" id="PTHR37487">
    <property type="entry name" value="CHROMOSOME 1, WHOLE GENOME SHOTGUN SEQUENCE"/>
    <property type="match status" value="1"/>
</dbReference>
<reference evidence="4" key="1">
    <citation type="journal article" date="2014" name="Proc. Natl. Acad. Sci. U.S.A.">
        <title>Extensive sampling of basidiomycete genomes demonstrates inadequacy of the white-rot/brown-rot paradigm for wood decay fungi.</title>
        <authorList>
            <person name="Riley R."/>
            <person name="Salamov A.A."/>
            <person name="Brown D.W."/>
            <person name="Nagy L.G."/>
            <person name="Floudas D."/>
            <person name="Held B.W."/>
            <person name="Levasseur A."/>
            <person name="Lombard V."/>
            <person name="Morin E."/>
            <person name="Otillar R."/>
            <person name="Lindquist E.A."/>
            <person name="Sun H."/>
            <person name="LaButti K.M."/>
            <person name="Schmutz J."/>
            <person name="Jabbour D."/>
            <person name="Luo H."/>
            <person name="Baker S.E."/>
            <person name="Pisabarro A.G."/>
            <person name="Walton J.D."/>
            <person name="Blanchette R.A."/>
            <person name="Henrissat B."/>
            <person name="Martin F."/>
            <person name="Cullen D."/>
            <person name="Hibbett D.S."/>
            <person name="Grigoriev I.V."/>
        </authorList>
    </citation>
    <scope>NUCLEOTIDE SEQUENCE [LARGE SCALE GENOMIC DNA]</scope>
    <source>
        <strain evidence="4">FD-172 SS1</strain>
    </source>
</reference>
<dbReference type="STRING" id="930990.A0A067MVQ4"/>
<feature type="signal peptide" evidence="2">
    <location>
        <begin position="1"/>
        <end position="18"/>
    </location>
</feature>
<sequence>MKFSVAAFAALLATTVFAQTPSDPAVNTPVGVVVCQPASITVSGTHPPFILSVIPANQVGAAAIETLGTLAAAGAFTWNVNLAAGTAITFQVKDATGVLGYSAAVTIQAGTSTSCVGTPASGSAAPGTTPGTAPPATTGAATPSAPLSVPPASTPAPATTPATTPAAVTTQ</sequence>
<proteinExistence type="predicted"/>
<dbReference type="InParanoid" id="A0A067MVQ4"/>
<evidence type="ECO:0000313" key="4">
    <source>
        <dbReference type="Proteomes" id="UP000027195"/>
    </source>
</evidence>
<dbReference type="OrthoDB" id="3362246at2759"/>
<accession>A0A067MVQ4</accession>
<feature type="region of interest" description="Disordered" evidence="1">
    <location>
        <begin position="116"/>
        <end position="171"/>
    </location>
</feature>
<keyword evidence="4" id="KW-1185">Reference proteome</keyword>
<dbReference type="EMBL" id="KL198030">
    <property type="protein sequence ID" value="KDQ15947.1"/>
    <property type="molecule type" value="Genomic_DNA"/>
</dbReference>
<feature type="compositionally biased region" description="Low complexity" evidence="1">
    <location>
        <begin position="117"/>
        <end position="147"/>
    </location>
</feature>